<evidence type="ECO:0000256" key="3">
    <source>
        <dbReference type="ARBA" id="ARBA00022801"/>
    </source>
</evidence>
<dbReference type="STRING" id="62062.ENSHHUP00000057229"/>
<evidence type="ECO:0000313" key="6">
    <source>
        <dbReference type="Proteomes" id="UP000314982"/>
    </source>
</evidence>
<dbReference type="GO" id="GO:0016788">
    <property type="term" value="F:hydrolase activity, acting on ester bonds"/>
    <property type="evidence" value="ECO:0007669"/>
    <property type="project" value="InterPro"/>
</dbReference>
<comment type="similarity">
    <text evidence="1">Belongs to the metallo-dependent hydrolases superfamily. TatD-type hydrolase family.</text>
</comment>
<reference evidence="5" key="3">
    <citation type="submission" date="2025-09" db="UniProtKB">
        <authorList>
            <consortium name="Ensembl"/>
        </authorList>
    </citation>
    <scope>IDENTIFICATION</scope>
</reference>
<dbReference type="Ensembl" id="ENSHHUT00000059194.1">
    <property type="protein sequence ID" value="ENSHHUP00000057229.1"/>
    <property type="gene ID" value="ENSHHUG00000034134.1"/>
</dbReference>
<protein>
    <submittedName>
        <fullName evidence="5">TatD DNase domain containing 3</fullName>
    </submittedName>
</protein>
<dbReference type="InterPro" id="IPR032466">
    <property type="entry name" value="Metal_Hydrolase"/>
</dbReference>
<dbReference type="PANTHER" id="PTHR46317:SF3">
    <property type="entry name" value="DEOXYRIBONUCLEASE TATDN3-RELATED"/>
    <property type="match status" value="1"/>
</dbReference>
<dbReference type="Proteomes" id="UP000314982">
    <property type="component" value="Unassembled WGS sequence"/>
</dbReference>
<organism evidence="5 6">
    <name type="scientific">Hucho hucho</name>
    <name type="common">huchen</name>
    <dbReference type="NCBI Taxonomy" id="62062"/>
    <lineage>
        <taxon>Eukaryota</taxon>
        <taxon>Metazoa</taxon>
        <taxon>Chordata</taxon>
        <taxon>Craniata</taxon>
        <taxon>Vertebrata</taxon>
        <taxon>Euteleostomi</taxon>
        <taxon>Actinopterygii</taxon>
        <taxon>Neopterygii</taxon>
        <taxon>Teleostei</taxon>
        <taxon>Protacanthopterygii</taxon>
        <taxon>Salmoniformes</taxon>
        <taxon>Salmonidae</taxon>
        <taxon>Salmoninae</taxon>
        <taxon>Hucho</taxon>
    </lineage>
</organism>
<accession>A0A4W5P8D0</accession>
<reference evidence="5" key="2">
    <citation type="submission" date="2025-08" db="UniProtKB">
        <authorList>
            <consortium name="Ensembl"/>
        </authorList>
    </citation>
    <scope>IDENTIFICATION</scope>
</reference>
<dbReference type="GeneTree" id="ENSGT00720000108846"/>
<reference evidence="6" key="1">
    <citation type="submission" date="2018-06" db="EMBL/GenBank/DDBJ databases">
        <title>Genome assembly of Danube salmon.</title>
        <authorList>
            <person name="Macqueen D.J."/>
            <person name="Gundappa M.K."/>
        </authorList>
    </citation>
    <scope>NUCLEOTIDE SEQUENCE [LARGE SCALE GENOMIC DNA]</scope>
</reference>
<proteinExistence type="inferred from homology"/>
<evidence type="ECO:0000256" key="2">
    <source>
        <dbReference type="ARBA" id="ARBA00022723"/>
    </source>
</evidence>
<name>A0A4W5P8D0_9TELE</name>
<evidence type="ECO:0000256" key="1">
    <source>
        <dbReference type="ARBA" id="ARBA00009275"/>
    </source>
</evidence>
<dbReference type="PANTHER" id="PTHR46317">
    <property type="entry name" value="HYDROLASE OF PHP SUPERFAMILY-RELATED PROTEIN"/>
    <property type="match status" value="1"/>
</dbReference>
<dbReference type="GO" id="GO:0046872">
    <property type="term" value="F:metal ion binding"/>
    <property type="evidence" value="ECO:0007669"/>
    <property type="project" value="UniProtKB-KW"/>
</dbReference>
<keyword evidence="3" id="KW-0378">Hydrolase</keyword>
<dbReference type="InterPro" id="IPR001130">
    <property type="entry name" value="TatD-like"/>
</dbReference>
<dbReference type="SUPFAM" id="SSF51556">
    <property type="entry name" value="Metallo-dependent hydrolases"/>
    <property type="match status" value="1"/>
</dbReference>
<dbReference type="Pfam" id="PF01026">
    <property type="entry name" value="TatD_DNase"/>
    <property type="match status" value="1"/>
</dbReference>
<keyword evidence="6" id="KW-1185">Reference proteome</keyword>
<evidence type="ECO:0000256" key="4">
    <source>
        <dbReference type="ARBA" id="ARBA00093287"/>
    </source>
</evidence>
<keyword evidence="2" id="KW-0479">Metal-binding</keyword>
<evidence type="ECO:0000313" key="5">
    <source>
        <dbReference type="Ensembl" id="ENSHHUP00000057229.1"/>
    </source>
</evidence>
<sequence>MMSQDEKNKHADFYPKRLILQDLEPALSFFQKYRDYIVAVEEVQCIRKVFRPLDFSHILLQHLTVFNKQLQIYKKLDLPVNIHSQSAAKVTIATLKEQCGCIKIRIVPLMLCCTTAGKPSVAMEEVQAGYFFSFSPAVSRAKLIKLIPLEHICLETDSLVLGPKKRGNEPKNILLVCEYIAQVKGITPQMVIHATTENALRLFLEIKSLGSHTSH</sequence>
<dbReference type="Gene3D" id="3.20.20.140">
    <property type="entry name" value="Metal-dependent hydrolases"/>
    <property type="match status" value="1"/>
</dbReference>
<dbReference type="AlphaFoldDB" id="A0A4W5P8D0"/>
<comment type="function">
    <text evidence="4">Exhibits 3'-exonuclease activities and apurinic/apyrimidinic (AP) endonuclease (in vitro). Show preferential AP endonuclease activity on double-stranded DNA substrates and 3'- exonuclease activity on single-stranded DNA.</text>
</comment>